<evidence type="ECO:0000256" key="2">
    <source>
        <dbReference type="ARBA" id="ARBA00023002"/>
    </source>
</evidence>
<dbReference type="Gene3D" id="3.40.50.720">
    <property type="entry name" value="NAD(P)-binding Rossmann-like Domain"/>
    <property type="match status" value="1"/>
</dbReference>
<dbReference type="Pfam" id="PF00106">
    <property type="entry name" value="adh_short"/>
    <property type="match status" value="1"/>
</dbReference>
<dbReference type="InterPro" id="IPR051911">
    <property type="entry name" value="SDR_oxidoreductase"/>
</dbReference>
<keyword evidence="5" id="KW-1185">Reference proteome</keyword>
<proteinExistence type="inferred from homology"/>
<dbReference type="RefSeq" id="WP_264946525.1">
    <property type="nucleotide sequence ID" value="NZ_JAPDRA010000015.1"/>
</dbReference>
<name>A0ABW3HBW7_9SPHN</name>
<protein>
    <submittedName>
        <fullName evidence="4">SDR family NAD(P)-dependent oxidoreductase</fullName>
    </submittedName>
</protein>
<comment type="caution">
    <text evidence="4">The sequence shown here is derived from an EMBL/GenBank/DDBJ whole genome shotgun (WGS) entry which is preliminary data.</text>
</comment>
<comment type="similarity">
    <text evidence="1 3">Belongs to the short-chain dehydrogenases/reductases (SDR) family.</text>
</comment>
<reference evidence="5" key="1">
    <citation type="journal article" date="2019" name="Int. J. Syst. Evol. Microbiol.">
        <title>The Global Catalogue of Microorganisms (GCM) 10K type strain sequencing project: providing services to taxonomists for standard genome sequencing and annotation.</title>
        <authorList>
            <consortium name="The Broad Institute Genomics Platform"/>
            <consortium name="The Broad Institute Genome Sequencing Center for Infectious Disease"/>
            <person name="Wu L."/>
            <person name="Ma J."/>
        </authorList>
    </citation>
    <scope>NUCLEOTIDE SEQUENCE [LARGE SCALE GENOMIC DNA]</scope>
    <source>
        <strain evidence="5">CCUG 62982</strain>
    </source>
</reference>
<keyword evidence="2" id="KW-0560">Oxidoreductase</keyword>
<dbReference type="PROSITE" id="PS00061">
    <property type="entry name" value="ADH_SHORT"/>
    <property type="match status" value="1"/>
</dbReference>
<accession>A0ABW3HBW7</accession>
<evidence type="ECO:0000256" key="1">
    <source>
        <dbReference type="ARBA" id="ARBA00006484"/>
    </source>
</evidence>
<gene>
    <name evidence="4" type="ORF">ACFQ1E_19905</name>
</gene>
<evidence type="ECO:0000256" key="3">
    <source>
        <dbReference type="RuleBase" id="RU000363"/>
    </source>
</evidence>
<dbReference type="PRINTS" id="PR00080">
    <property type="entry name" value="SDRFAMILY"/>
</dbReference>
<organism evidence="4 5">
    <name type="scientific">Sphingomonas canadensis</name>
    <dbReference type="NCBI Taxonomy" id="1219257"/>
    <lineage>
        <taxon>Bacteria</taxon>
        <taxon>Pseudomonadati</taxon>
        <taxon>Pseudomonadota</taxon>
        <taxon>Alphaproteobacteria</taxon>
        <taxon>Sphingomonadales</taxon>
        <taxon>Sphingomonadaceae</taxon>
        <taxon>Sphingomonas</taxon>
    </lineage>
</organism>
<dbReference type="PANTHER" id="PTHR43976">
    <property type="entry name" value="SHORT CHAIN DEHYDROGENASE"/>
    <property type="match status" value="1"/>
</dbReference>
<sequence>MREDAKTWFITGCATGFGRALAMLALERGDRVAVTDRDRAAVAEWEERYPGTALALQLDVTRPDEVAAAADAAFARFGRIDLLVNNAGYGLQAAVEEAGEDQIRRLFEVNLFGMIDVIRAFVPRLRDQGGGHVINFSSVGGRVTAPLLALYAASKFAVEGLTLGLSHELAGFGIKVTAVEPGAFATRFGTSAAMAGQQHPAYASIRQGMEAMIKHLPQGEPETLAAAILELADAPEPPVQFIGGGDAYVMIEAELERQQAEMRKWKALSEAANSLVRERA</sequence>
<dbReference type="SUPFAM" id="SSF51735">
    <property type="entry name" value="NAD(P)-binding Rossmann-fold domains"/>
    <property type="match status" value="1"/>
</dbReference>
<dbReference type="Proteomes" id="UP001596977">
    <property type="component" value="Unassembled WGS sequence"/>
</dbReference>
<dbReference type="InterPro" id="IPR002347">
    <property type="entry name" value="SDR_fam"/>
</dbReference>
<dbReference type="CDD" id="cd05374">
    <property type="entry name" value="17beta-HSD-like_SDR_c"/>
    <property type="match status" value="1"/>
</dbReference>
<dbReference type="PANTHER" id="PTHR43976:SF16">
    <property type="entry name" value="SHORT-CHAIN DEHYDROGENASE_REDUCTASE FAMILY PROTEIN"/>
    <property type="match status" value="1"/>
</dbReference>
<evidence type="ECO:0000313" key="5">
    <source>
        <dbReference type="Proteomes" id="UP001596977"/>
    </source>
</evidence>
<dbReference type="InterPro" id="IPR020904">
    <property type="entry name" value="Sc_DH/Rdtase_CS"/>
</dbReference>
<dbReference type="EMBL" id="JBHTJG010000015">
    <property type="protein sequence ID" value="MFD0948614.1"/>
    <property type="molecule type" value="Genomic_DNA"/>
</dbReference>
<evidence type="ECO:0000313" key="4">
    <source>
        <dbReference type="EMBL" id="MFD0948614.1"/>
    </source>
</evidence>
<dbReference type="PRINTS" id="PR00081">
    <property type="entry name" value="GDHRDH"/>
</dbReference>
<dbReference type="InterPro" id="IPR036291">
    <property type="entry name" value="NAD(P)-bd_dom_sf"/>
</dbReference>